<evidence type="ECO:0000313" key="4">
    <source>
        <dbReference type="Proteomes" id="UP000189681"/>
    </source>
</evidence>
<feature type="coiled-coil region" evidence="1">
    <location>
        <begin position="27"/>
        <end position="95"/>
    </location>
</feature>
<dbReference type="InterPro" id="IPR025388">
    <property type="entry name" value="Alginate_export_dom"/>
</dbReference>
<dbReference type="EMBL" id="AYTS01000209">
    <property type="protein sequence ID" value="OOP54801.1"/>
    <property type="molecule type" value="Genomic_DNA"/>
</dbReference>
<dbReference type="AlphaFoldDB" id="A0A1V4ANW6"/>
<accession>A0A1V4ANW6</accession>
<feature type="domain" description="Alginate export" evidence="2">
    <location>
        <begin position="149"/>
        <end position="543"/>
    </location>
</feature>
<gene>
    <name evidence="3" type="ORF">AYP45_18190</name>
</gene>
<dbReference type="InterPro" id="IPR053728">
    <property type="entry name" value="Alginate_Permeability_Chnl"/>
</dbReference>
<keyword evidence="1" id="KW-0175">Coiled coil</keyword>
<dbReference type="STRING" id="1004156.AYP45_18190"/>
<reference evidence="3 4" key="1">
    <citation type="journal article" date="2017" name="Water Res.">
        <title>Discovery and metagenomic analysis of an anammox bacterial enrichment related to Candidatus "Brocadia caroliniensis" in a full-scale glycerol-fed nitritation-denitritation separate centrate treatment process.</title>
        <authorList>
            <person name="Park H."/>
            <person name="Brotto A.C."/>
            <person name="van Loosdrecht M.C."/>
            <person name="Chandran K."/>
        </authorList>
    </citation>
    <scope>NUCLEOTIDE SEQUENCE [LARGE SCALE GENOMIC DNA]</scope>
    <source>
        <strain evidence="3">26THWARD</strain>
    </source>
</reference>
<sequence length="552" mass="61177">MNNRLWKTCVGGFVAAVFCAAAGSQSYGASTKSLEEMEKELNALRASVSALTDQIESVKQEKEVVASSSDTNKEVEALRNEVSTLKEEMRTAANAEPIKAEDIAGNVYSEFAKKVKLGGQIRTRAEYANGYYQVPTSNGTLPGATGTAGRGSSYDDDYVLNQSRIWADADVNEHLRVFIQLQDARTFGAEGTTVGFAGGSHEYGENTITDLHQGYFDLRKLFDLPLTVRVGRQEIIWGDHRVLGNFVWSNVGRTFDGGRFMWDTDEIHVEAIAARVDEDGFTSADGSDNSDENMYAGQFAFKKLIPGALLELMYISRIDEDNVSNIAVASGYSAPGGDSVEVHDFGFRLDGKVPNLDAIDYTLEMHGQFGDYGDQTQKAYAVAAKTGYTFKDMNWKPRFGFEYAHASGDDDPNDNDHETFDNLYPTNHMNGIYGFIDLLSWQNMHDFRVNAKVTPTNKLTVQVDYHYFLLDQAEDGWYLASAALATPRPVGGYDDDDDDLGQEVDLTVSYQLYKNVGILGGYSWFGAGDWIDNNMNSDTDTNWVYLQTTVTF</sequence>
<protein>
    <recommendedName>
        <fullName evidence="2">Alginate export domain-containing protein</fullName>
    </recommendedName>
</protein>
<dbReference type="Gene3D" id="2.40.160.100">
    <property type="match status" value="1"/>
</dbReference>
<evidence type="ECO:0000256" key="1">
    <source>
        <dbReference type="SAM" id="Coils"/>
    </source>
</evidence>
<comment type="caution">
    <text evidence="3">The sequence shown here is derived from an EMBL/GenBank/DDBJ whole genome shotgun (WGS) entry which is preliminary data.</text>
</comment>
<organism evidence="3 4">
    <name type="scientific">Candidatus Brocadia carolinensis</name>
    <dbReference type="NCBI Taxonomy" id="1004156"/>
    <lineage>
        <taxon>Bacteria</taxon>
        <taxon>Pseudomonadati</taxon>
        <taxon>Planctomycetota</taxon>
        <taxon>Candidatus Brocadiia</taxon>
        <taxon>Candidatus Brocadiales</taxon>
        <taxon>Candidatus Brocadiaceae</taxon>
        <taxon>Candidatus Brocadia</taxon>
    </lineage>
</organism>
<evidence type="ECO:0000259" key="2">
    <source>
        <dbReference type="Pfam" id="PF13372"/>
    </source>
</evidence>
<evidence type="ECO:0000313" key="3">
    <source>
        <dbReference type="EMBL" id="OOP54801.1"/>
    </source>
</evidence>
<dbReference type="Proteomes" id="UP000189681">
    <property type="component" value="Unassembled WGS sequence"/>
</dbReference>
<proteinExistence type="predicted"/>
<dbReference type="Pfam" id="PF13372">
    <property type="entry name" value="Alginate_exp"/>
    <property type="match status" value="1"/>
</dbReference>
<name>A0A1V4ANW6_9BACT</name>